<keyword evidence="1" id="KW-1015">Disulfide bond</keyword>
<dbReference type="InterPro" id="IPR008139">
    <property type="entry name" value="SaposinB_dom"/>
</dbReference>
<dbReference type="PROSITE" id="PS50015">
    <property type="entry name" value="SAP_B"/>
    <property type="match status" value="1"/>
</dbReference>
<reference evidence="5" key="2">
    <citation type="submission" date="2015-08" db="UniProtKB">
        <authorList>
            <consortium name="WormBaseParasite"/>
        </authorList>
    </citation>
    <scope>IDENTIFICATION</scope>
</reference>
<evidence type="ECO:0000259" key="3">
    <source>
        <dbReference type="PROSITE" id="PS50015"/>
    </source>
</evidence>
<organism evidence="4 5">
    <name type="scientific">Strongyloides venezuelensis</name>
    <name type="common">Threadworm</name>
    <dbReference type="NCBI Taxonomy" id="75913"/>
    <lineage>
        <taxon>Eukaryota</taxon>
        <taxon>Metazoa</taxon>
        <taxon>Ecdysozoa</taxon>
        <taxon>Nematoda</taxon>
        <taxon>Chromadorea</taxon>
        <taxon>Rhabditida</taxon>
        <taxon>Tylenchina</taxon>
        <taxon>Panagrolaimomorpha</taxon>
        <taxon>Strongyloidoidea</taxon>
        <taxon>Strongyloididae</taxon>
        <taxon>Strongyloides</taxon>
    </lineage>
</organism>
<feature type="chain" id="PRO_5005329982" evidence="2">
    <location>
        <begin position="21"/>
        <end position="97"/>
    </location>
</feature>
<keyword evidence="2" id="KW-0732">Signal</keyword>
<accession>A0A0K0FI42</accession>
<evidence type="ECO:0000313" key="4">
    <source>
        <dbReference type="Proteomes" id="UP000035680"/>
    </source>
</evidence>
<dbReference type="Gene3D" id="1.10.225.10">
    <property type="entry name" value="Saposin-like"/>
    <property type="match status" value="1"/>
</dbReference>
<dbReference type="SUPFAM" id="SSF47862">
    <property type="entry name" value="Saposin"/>
    <property type="match status" value="1"/>
</dbReference>
<feature type="domain" description="Saposin B-type" evidence="3">
    <location>
        <begin position="19"/>
        <end position="97"/>
    </location>
</feature>
<dbReference type="AlphaFoldDB" id="A0A0K0FI42"/>
<evidence type="ECO:0000313" key="5">
    <source>
        <dbReference type="WBParaSite" id="SVE_0856000.1"/>
    </source>
</evidence>
<sequence>MKFLIFILLILKVLVTFEQSITCRLCIDFNNEIKELIAKGELDIVSKMATIFDKVTLGKQPFDSLCREFVVREGEAIIRIMEKCENSKLACRILHFC</sequence>
<dbReference type="WBParaSite" id="SVE_0856000.1">
    <property type="protein sequence ID" value="SVE_0856000.1"/>
    <property type="gene ID" value="SVE_0856000"/>
</dbReference>
<dbReference type="InterPro" id="IPR011001">
    <property type="entry name" value="Saposin-like"/>
</dbReference>
<reference evidence="4" key="1">
    <citation type="submission" date="2014-07" db="EMBL/GenBank/DDBJ databases">
        <authorList>
            <person name="Martin A.A"/>
            <person name="De Silva N."/>
        </authorList>
    </citation>
    <scope>NUCLEOTIDE SEQUENCE</scope>
</reference>
<protein>
    <submittedName>
        <fullName evidence="5">Saposin B-type domain-containing protein</fullName>
    </submittedName>
</protein>
<name>A0A0K0FI42_STRVS</name>
<proteinExistence type="predicted"/>
<dbReference type="Proteomes" id="UP000035680">
    <property type="component" value="Unassembled WGS sequence"/>
</dbReference>
<evidence type="ECO:0000256" key="1">
    <source>
        <dbReference type="ARBA" id="ARBA00023157"/>
    </source>
</evidence>
<evidence type="ECO:0000256" key="2">
    <source>
        <dbReference type="SAM" id="SignalP"/>
    </source>
</evidence>
<keyword evidence="4" id="KW-1185">Reference proteome</keyword>
<feature type="signal peptide" evidence="2">
    <location>
        <begin position="1"/>
        <end position="20"/>
    </location>
</feature>